<evidence type="ECO:0000256" key="4">
    <source>
        <dbReference type="ARBA" id="ARBA00022600"/>
    </source>
</evidence>
<evidence type="ECO:0000256" key="10">
    <source>
        <dbReference type="PIRSR" id="PIRSR000463-1"/>
    </source>
</evidence>
<dbReference type="Pfam" id="PF22019">
    <property type="entry name" value="GlgB_N"/>
    <property type="match status" value="1"/>
</dbReference>
<dbReference type="PANTHER" id="PTHR43651:SF3">
    <property type="entry name" value="1,4-ALPHA-GLUCAN-BRANCHING ENZYME"/>
    <property type="match status" value="1"/>
</dbReference>
<dbReference type="InterPro" id="IPR006048">
    <property type="entry name" value="A-amylase/branching_C"/>
</dbReference>
<evidence type="ECO:0000313" key="14">
    <source>
        <dbReference type="Proteomes" id="UP001146430"/>
    </source>
</evidence>
<evidence type="ECO:0000259" key="11">
    <source>
        <dbReference type="SMART" id="SM00642"/>
    </source>
</evidence>
<dbReference type="InterPro" id="IPR013780">
    <property type="entry name" value="Glyco_hydro_b"/>
</dbReference>
<dbReference type="SUPFAM" id="SSF51445">
    <property type="entry name" value="(Trans)glycosidases"/>
    <property type="match status" value="1"/>
</dbReference>
<keyword evidence="7 9" id="KW-0320">Glycogen biosynthesis</keyword>
<evidence type="ECO:0000313" key="13">
    <source>
        <dbReference type="EMBL" id="MDV2424757.1"/>
    </source>
</evidence>
<keyword evidence="5 9" id="KW-0328">Glycosyltransferase</keyword>
<dbReference type="InterPro" id="IPR006047">
    <property type="entry name" value="GH13_cat_dom"/>
</dbReference>
<evidence type="ECO:0000256" key="6">
    <source>
        <dbReference type="ARBA" id="ARBA00022679"/>
    </source>
</evidence>
<organism evidence="12 14">
    <name type="scientific">Corynebacterium curieae</name>
    <dbReference type="NCBI Taxonomy" id="2913500"/>
    <lineage>
        <taxon>Bacteria</taxon>
        <taxon>Bacillati</taxon>
        <taxon>Actinomycetota</taxon>
        <taxon>Actinomycetes</taxon>
        <taxon>Mycobacteriales</taxon>
        <taxon>Corynebacteriaceae</taxon>
        <taxon>Corynebacterium</taxon>
    </lineage>
</organism>
<dbReference type="Proteomes" id="UP001146430">
    <property type="component" value="Unassembled WGS sequence"/>
</dbReference>
<protein>
    <recommendedName>
        <fullName evidence="9">1,4-alpha-glucan branching enzyme GlgB</fullName>
        <ecNumber evidence="9">2.4.1.18</ecNumber>
    </recommendedName>
    <alternativeName>
        <fullName evidence="9">1,4-alpha-D-glucan:1,4-alpha-D-glucan 6-glucosyl-transferase</fullName>
    </alternativeName>
    <alternativeName>
        <fullName evidence="9">Alpha-(1-&gt;4)-glucan branching enzyme</fullName>
    </alternativeName>
    <alternativeName>
        <fullName evidence="9">Glycogen branching enzyme</fullName>
        <shortName evidence="9">BE</shortName>
    </alternativeName>
</protein>
<comment type="catalytic activity">
    <reaction evidence="1 9">
        <text>Transfers a segment of a (1-&gt;4)-alpha-D-glucan chain to a primary hydroxy group in a similar glucan chain.</text>
        <dbReference type="EC" id="2.4.1.18"/>
    </reaction>
</comment>
<gene>
    <name evidence="9 12" type="primary">glgB</name>
    <name evidence="12" type="ORF">L8V01_04460</name>
    <name evidence="13" type="ORF">RAE13_10110</name>
</gene>
<dbReference type="NCBIfam" id="NF008967">
    <property type="entry name" value="PRK12313.1"/>
    <property type="match status" value="1"/>
</dbReference>
<dbReference type="PIRSF" id="PIRSF000463">
    <property type="entry name" value="GlgB"/>
    <property type="match status" value="1"/>
</dbReference>
<dbReference type="SMART" id="SM00642">
    <property type="entry name" value="Aamy"/>
    <property type="match status" value="1"/>
</dbReference>
<reference evidence="12" key="1">
    <citation type="submission" date="2022-02" db="EMBL/GenBank/DDBJ databases">
        <title>Corynebacterium sp. from urogenital microbiome.</title>
        <authorList>
            <person name="Cappelli E.A."/>
            <person name="Ribeiro T.G."/>
            <person name="Peixe L."/>
        </authorList>
    </citation>
    <scope>NUCLEOTIDE SEQUENCE</scope>
    <source>
        <strain evidence="12">C8Ua_181</strain>
    </source>
</reference>
<comment type="pathway">
    <text evidence="2 9">Glycan biosynthesis; glycogen biosynthesis.</text>
</comment>
<keyword evidence="6 9" id="KW-0808">Transferase</keyword>
<proteinExistence type="inferred from homology"/>
<dbReference type="InterPro" id="IPR006407">
    <property type="entry name" value="GlgB"/>
</dbReference>
<dbReference type="PANTHER" id="PTHR43651">
    <property type="entry name" value="1,4-ALPHA-GLUCAN-BRANCHING ENZYME"/>
    <property type="match status" value="1"/>
</dbReference>
<dbReference type="FunFam" id="3.20.20.80:FF:000003">
    <property type="entry name" value="1,4-alpha-glucan branching enzyme GlgB"/>
    <property type="match status" value="1"/>
</dbReference>
<dbReference type="EMBL" id="JAVBID010000013">
    <property type="protein sequence ID" value="MDV2424757.1"/>
    <property type="molecule type" value="Genomic_DNA"/>
</dbReference>
<dbReference type="Gene3D" id="2.60.40.10">
    <property type="entry name" value="Immunoglobulins"/>
    <property type="match status" value="1"/>
</dbReference>
<evidence type="ECO:0000256" key="7">
    <source>
        <dbReference type="ARBA" id="ARBA00023056"/>
    </source>
</evidence>
<dbReference type="EC" id="2.4.1.18" evidence="9"/>
<dbReference type="RefSeq" id="WP_269945949.1">
    <property type="nucleotide sequence ID" value="NZ_JAKMUU010000002.1"/>
</dbReference>
<dbReference type="Pfam" id="PF02922">
    <property type="entry name" value="CBM_48"/>
    <property type="match status" value="1"/>
</dbReference>
<comment type="subunit">
    <text evidence="9">Monomer.</text>
</comment>
<dbReference type="GO" id="GO:0005978">
    <property type="term" value="P:glycogen biosynthetic process"/>
    <property type="evidence" value="ECO:0007669"/>
    <property type="project" value="UniProtKB-UniRule"/>
</dbReference>
<evidence type="ECO:0000256" key="8">
    <source>
        <dbReference type="ARBA" id="ARBA00023277"/>
    </source>
</evidence>
<dbReference type="InterPro" id="IPR014756">
    <property type="entry name" value="Ig_E-set"/>
</dbReference>
<dbReference type="SUPFAM" id="SSF51011">
    <property type="entry name" value="Glycosyl hydrolase domain"/>
    <property type="match status" value="1"/>
</dbReference>
<evidence type="ECO:0000256" key="1">
    <source>
        <dbReference type="ARBA" id="ARBA00000826"/>
    </source>
</evidence>
<dbReference type="InterPro" id="IPR037439">
    <property type="entry name" value="Branching_enzy"/>
</dbReference>
<dbReference type="InterPro" id="IPR004193">
    <property type="entry name" value="Glyco_hydro_13_N"/>
</dbReference>
<evidence type="ECO:0000256" key="3">
    <source>
        <dbReference type="ARBA" id="ARBA00009000"/>
    </source>
</evidence>
<dbReference type="GO" id="GO:0005829">
    <property type="term" value="C:cytosol"/>
    <property type="evidence" value="ECO:0007669"/>
    <property type="project" value="TreeGrafter"/>
</dbReference>
<dbReference type="NCBIfam" id="TIGR01515">
    <property type="entry name" value="branching_enzym"/>
    <property type="match status" value="1"/>
</dbReference>
<dbReference type="Gene3D" id="3.20.20.80">
    <property type="entry name" value="Glycosidases"/>
    <property type="match status" value="1"/>
</dbReference>
<dbReference type="Pfam" id="PF02806">
    <property type="entry name" value="Alpha-amylase_C"/>
    <property type="match status" value="1"/>
</dbReference>
<evidence type="ECO:0000256" key="5">
    <source>
        <dbReference type="ARBA" id="ARBA00022676"/>
    </source>
</evidence>
<comment type="caution">
    <text evidence="12">The sequence shown here is derived from an EMBL/GenBank/DDBJ whole genome shotgun (WGS) entry which is preliminary data.</text>
</comment>
<comment type="similarity">
    <text evidence="3 9">Belongs to the glycosyl hydrolase 13 family. GlgB subfamily.</text>
</comment>
<evidence type="ECO:0000256" key="9">
    <source>
        <dbReference type="HAMAP-Rule" id="MF_00685"/>
    </source>
</evidence>
<dbReference type="Proteomes" id="UP001185631">
    <property type="component" value="Unassembled WGS sequence"/>
</dbReference>
<accession>A0A9X3MBQ8</accession>
<feature type="domain" description="Glycosyl hydrolase family 13 catalytic" evidence="11">
    <location>
        <begin position="239"/>
        <end position="591"/>
    </location>
</feature>
<keyword evidence="8 9" id="KW-0119">Carbohydrate metabolism</keyword>
<dbReference type="GO" id="GO:0004553">
    <property type="term" value="F:hydrolase activity, hydrolyzing O-glycosyl compounds"/>
    <property type="evidence" value="ECO:0007669"/>
    <property type="project" value="InterPro"/>
</dbReference>
<name>A0A9X3MBQ8_9CORY</name>
<feature type="active site" description="Proton donor" evidence="9 10">
    <location>
        <position position="442"/>
    </location>
</feature>
<sequence>MNIPAADLARINDCRHHDPHGFYGWHEGIVRTRQPGATAVHIHTPTQSISMDLVGDDIWEAKVGDNCDYRLEISYPEAPTRTVADGYHFLPTIGSLDLHLIGEGRHERLWEVLGANLRTYETEMGSVDGVSFAVWAPNAQGVAVVGDFCGWNPTQYPMRSLGSTGVWEVFVPGIGAGEHYKFSIFSHEGRKDKADPLAKRTACPPETDSIVDSTSFAWSDSAWMGKRTDNLDVPMSIYEVHVGSWKVGANYNLLREELIPYLKEHGFTHVELLPVAEHPFGGSWGYQVSGYYSPSARWGSPDEFRELVNALHENSIGVIVDWVPAHFPKDDWALGRFDGQALYEHPDPRRGEQSDWGTYVFDFGRNEVRNFLVANALYWAEEFHIDGLRVDAVASMLYLDYSRDEWLPNQYGGRENLEAVQFLQETNATLNRTHPGVLTIAEESTSWPGVTAPTSENGLGFSLKWNMGWMNDTLEYFQHEPIHRSHHHGELTFSMVYAYSERYVLPFSHDEVVHGKGSLWERMPGDDWNKAAGLRALYGYMFSHPGKNLLFMGQEFGQTTEWAEGHSADWGNLDGWGSEWHHGIKRLVRDINLIYRDTPALWSQDFSQEGFQWVKADDSNNNVLGYVRYGADGSALLAVCNLSGSSIPNYGLWVPHDGAWQMVLNTDDAVYEGAGNPLPQRIHVTNNSATLHLPANSVQWYVLER</sequence>
<dbReference type="GO" id="GO:0003844">
    <property type="term" value="F:1,4-alpha-glucan branching enzyme activity"/>
    <property type="evidence" value="ECO:0007669"/>
    <property type="project" value="UniProtKB-UniRule"/>
</dbReference>
<feature type="active site" description="Nucleophile" evidence="9 10">
    <location>
        <position position="391"/>
    </location>
</feature>
<reference evidence="13 15" key="2">
    <citation type="submission" date="2023-08" db="EMBL/GenBank/DDBJ databases">
        <title>Genomic characterization of the C. tuberculostearicum species complex, a ubiquitous member of the human skin microbiome.</title>
        <authorList>
            <person name="Ahmed N."/>
            <person name="Deming C."/>
            <person name="Conlan S."/>
            <person name="Segre J."/>
        </authorList>
    </citation>
    <scope>NUCLEOTIDE SEQUENCE [LARGE SCALE GENOMIC DNA]</scope>
    <source>
        <strain evidence="13 15">CTNIH19</strain>
    </source>
</reference>
<dbReference type="InterPro" id="IPR044143">
    <property type="entry name" value="GlgB_N_E_set_prok"/>
</dbReference>
<dbReference type="Pfam" id="PF00128">
    <property type="entry name" value="Alpha-amylase"/>
    <property type="match status" value="1"/>
</dbReference>
<evidence type="ECO:0000313" key="12">
    <source>
        <dbReference type="EMBL" id="MCZ9306730.1"/>
    </source>
</evidence>
<dbReference type="GO" id="GO:0043169">
    <property type="term" value="F:cation binding"/>
    <property type="evidence" value="ECO:0007669"/>
    <property type="project" value="InterPro"/>
</dbReference>
<evidence type="ECO:0000256" key="2">
    <source>
        <dbReference type="ARBA" id="ARBA00004964"/>
    </source>
</evidence>
<dbReference type="HAMAP" id="MF_00685">
    <property type="entry name" value="GlgB"/>
    <property type="match status" value="1"/>
</dbReference>
<comment type="function">
    <text evidence="9">Catalyzes the formation of the alpha-1,6-glucosidic linkages in glycogen by scission of a 1,4-alpha-linked oligosaccharide from growing alpha-1,4-glucan chains and the subsequent attachment of the oligosaccharide to the alpha-1,6 position.</text>
</comment>
<dbReference type="AlphaFoldDB" id="A0A9X3MBQ8"/>
<dbReference type="NCBIfam" id="NF003811">
    <property type="entry name" value="PRK05402.1"/>
    <property type="match status" value="1"/>
</dbReference>
<dbReference type="InterPro" id="IPR013783">
    <property type="entry name" value="Ig-like_fold"/>
</dbReference>
<keyword evidence="4 9" id="KW-0321">Glycogen metabolism</keyword>
<dbReference type="CDD" id="cd11322">
    <property type="entry name" value="AmyAc_Glg_BE"/>
    <property type="match status" value="1"/>
</dbReference>
<dbReference type="SUPFAM" id="SSF81296">
    <property type="entry name" value="E set domains"/>
    <property type="match status" value="1"/>
</dbReference>
<keyword evidence="15" id="KW-1185">Reference proteome</keyword>
<dbReference type="InterPro" id="IPR054169">
    <property type="entry name" value="GlgB_N"/>
</dbReference>
<evidence type="ECO:0000313" key="15">
    <source>
        <dbReference type="Proteomes" id="UP001185631"/>
    </source>
</evidence>
<dbReference type="InterPro" id="IPR017853">
    <property type="entry name" value="GH"/>
</dbReference>
<dbReference type="Gene3D" id="2.60.40.1180">
    <property type="entry name" value="Golgi alpha-mannosidase II"/>
    <property type="match status" value="1"/>
</dbReference>
<dbReference type="CDD" id="cd02855">
    <property type="entry name" value="E_set_GBE_prok_N"/>
    <property type="match status" value="1"/>
</dbReference>
<dbReference type="EMBL" id="JAKMUU010000002">
    <property type="protein sequence ID" value="MCZ9306730.1"/>
    <property type="molecule type" value="Genomic_DNA"/>
</dbReference>